<dbReference type="Pfam" id="PF03621">
    <property type="entry name" value="MbtH"/>
    <property type="match status" value="1"/>
</dbReference>
<dbReference type="PANTHER" id="PTHR38444">
    <property type="entry name" value="ENTEROBACTIN BIOSYNTHESIS PROTEIN YBDZ"/>
    <property type="match status" value="1"/>
</dbReference>
<protein>
    <submittedName>
        <fullName evidence="1">MbtH family NRPS accessory protein</fullName>
    </submittedName>
</protein>
<name>A0A5C4WR06_9ACTN</name>
<accession>A0A5C4WR06</accession>
<comment type="caution">
    <text evidence="1">The sequence shown here is derived from an EMBL/GenBank/DDBJ whole genome shotgun (WGS) entry which is preliminary data.</text>
</comment>
<keyword evidence="2" id="KW-1185">Reference proteome</keyword>
<dbReference type="InterPro" id="IPR037407">
    <property type="entry name" value="MLP_fam"/>
</dbReference>
<gene>
    <name evidence="1" type="ORF">FH608_011520</name>
</gene>
<dbReference type="SUPFAM" id="SSF160582">
    <property type="entry name" value="MbtH-like"/>
    <property type="match status" value="1"/>
</dbReference>
<dbReference type="InterPro" id="IPR038020">
    <property type="entry name" value="MbtH-like_sf"/>
</dbReference>
<dbReference type="AlphaFoldDB" id="A0A5C4WR06"/>
<evidence type="ECO:0000313" key="1">
    <source>
        <dbReference type="EMBL" id="KAB8196075.1"/>
    </source>
</evidence>
<dbReference type="Proteomes" id="UP000312512">
    <property type="component" value="Unassembled WGS sequence"/>
</dbReference>
<accession>A0A5P9YP69</accession>
<sequence length="65" mass="7395">MSTSGTWAVVVNHEEQYSLWPADRRPPNGWLATGFTGERDDCLTHITTVWTDLRPLSLRRRLAVG</sequence>
<evidence type="ECO:0000313" key="2">
    <source>
        <dbReference type="Proteomes" id="UP000312512"/>
    </source>
</evidence>
<dbReference type="SMART" id="SM00923">
    <property type="entry name" value="MbtH"/>
    <property type="match status" value="1"/>
</dbReference>
<dbReference type="InterPro" id="IPR005153">
    <property type="entry name" value="MbtH-like_dom"/>
</dbReference>
<reference evidence="1 2" key="1">
    <citation type="submission" date="2019-10" db="EMBL/GenBank/DDBJ databases">
        <title>Nonomuraea sp. nov., isolated from Phyllanthus amarus.</title>
        <authorList>
            <person name="Klykleung N."/>
            <person name="Tanasupawat S."/>
        </authorList>
    </citation>
    <scope>NUCLEOTIDE SEQUENCE [LARGE SCALE GENOMIC DNA]</scope>
    <source>
        <strain evidence="1 2">PA1-10</strain>
    </source>
</reference>
<dbReference type="OrthoDB" id="7584480at2"/>
<dbReference type="PANTHER" id="PTHR38444:SF1">
    <property type="entry name" value="ENTEROBACTIN BIOSYNTHESIS PROTEIN YBDZ"/>
    <property type="match status" value="1"/>
</dbReference>
<proteinExistence type="predicted"/>
<dbReference type="RefSeq" id="WP_139630392.1">
    <property type="nucleotide sequence ID" value="NZ_CP045572.1"/>
</dbReference>
<dbReference type="Gene3D" id="3.90.820.10">
    <property type="entry name" value="Structural Genomics, Unknown Function 30-nov-00 1gh9 Mol_id"/>
    <property type="match status" value="1"/>
</dbReference>
<dbReference type="GO" id="GO:0005829">
    <property type="term" value="C:cytosol"/>
    <property type="evidence" value="ECO:0007669"/>
    <property type="project" value="TreeGrafter"/>
</dbReference>
<dbReference type="EMBL" id="VDLX02000003">
    <property type="protein sequence ID" value="KAB8196075.1"/>
    <property type="molecule type" value="Genomic_DNA"/>
</dbReference>
<dbReference type="GO" id="GO:0019290">
    <property type="term" value="P:siderophore biosynthetic process"/>
    <property type="evidence" value="ECO:0007669"/>
    <property type="project" value="TreeGrafter"/>
</dbReference>
<organism evidence="1 2">
    <name type="scientific">Nonomuraea phyllanthi</name>
    <dbReference type="NCBI Taxonomy" id="2219224"/>
    <lineage>
        <taxon>Bacteria</taxon>
        <taxon>Bacillati</taxon>
        <taxon>Actinomycetota</taxon>
        <taxon>Actinomycetes</taxon>
        <taxon>Streptosporangiales</taxon>
        <taxon>Streptosporangiaceae</taxon>
        <taxon>Nonomuraea</taxon>
    </lineage>
</organism>